<organism evidence="4 5">
    <name type="scientific">Saprolegnia diclina (strain VS20)</name>
    <dbReference type="NCBI Taxonomy" id="1156394"/>
    <lineage>
        <taxon>Eukaryota</taxon>
        <taxon>Sar</taxon>
        <taxon>Stramenopiles</taxon>
        <taxon>Oomycota</taxon>
        <taxon>Saprolegniomycetes</taxon>
        <taxon>Saprolegniales</taxon>
        <taxon>Saprolegniaceae</taxon>
        <taxon>Saprolegnia</taxon>
    </lineage>
</organism>
<keyword evidence="4" id="KW-0418">Kinase</keyword>
<proteinExistence type="predicted"/>
<dbReference type="AlphaFoldDB" id="T0Q125"/>
<dbReference type="OMA" id="WELETHA"/>
<dbReference type="Proteomes" id="UP000030762">
    <property type="component" value="Unassembled WGS sequence"/>
</dbReference>
<keyword evidence="4" id="KW-0808">Transferase</keyword>
<dbReference type="InParanoid" id="T0Q125"/>
<dbReference type="VEuPathDB" id="FungiDB:SDRG_13952"/>
<accession>T0Q125</accession>
<dbReference type="PRINTS" id="PR00109">
    <property type="entry name" value="TYRKINASE"/>
</dbReference>
<dbReference type="GO" id="GO:0005524">
    <property type="term" value="F:ATP binding"/>
    <property type="evidence" value="ECO:0007669"/>
    <property type="project" value="InterPro"/>
</dbReference>
<name>T0Q125_SAPDV</name>
<evidence type="ECO:0000313" key="4">
    <source>
        <dbReference type="EMBL" id="EQC28271.1"/>
    </source>
</evidence>
<feature type="compositionally biased region" description="Basic and acidic residues" evidence="1">
    <location>
        <begin position="79"/>
        <end position="89"/>
    </location>
</feature>
<keyword evidence="2" id="KW-0812">Transmembrane</keyword>
<evidence type="ECO:0000256" key="2">
    <source>
        <dbReference type="SAM" id="Phobius"/>
    </source>
</evidence>
<dbReference type="eggNOG" id="KOG0192">
    <property type="taxonomic scope" value="Eukaryota"/>
</dbReference>
<dbReference type="InterPro" id="IPR051681">
    <property type="entry name" value="Ser/Thr_Kinases-Pseudokinases"/>
</dbReference>
<keyword evidence="5" id="KW-1185">Reference proteome</keyword>
<protein>
    <submittedName>
        <fullName evidence="4">TKL protein kinase</fullName>
    </submittedName>
</protein>
<dbReference type="SUPFAM" id="SSF56112">
    <property type="entry name" value="Protein kinase-like (PK-like)"/>
    <property type="match status" value="1"/>
</dbReference>
<dbReference type="InterPro" id="IPR008271">
    <property type="entry name" value="Ser/Thr_kinase_AS"/>
</dbReference>
<dbReference type="GO" id="GO:0004674">
    <property type="term" value="F:protein serine/threonine kinase activity"/>
    <property type="evidence" value="ECO:0007669"/>
    <property type="project" value="TreeGrafter"/>
</dbReference>
<evidence type="ECO:0000313" key="5">
    <source>
        <dbReference type="Proteomes" id="UP000030762"/>
    </source>
</evidence>
<dbReference type="STRING" id="1156394.T0Q125"/>
<dbReference type="RefSeq" id="XP_008618275.1">
    <property type="nucleotide sequence ID" value="XM_008620053.1"/>
</dbReference>
<feature type="region of interest" description="Disordered" evidence="1">
    <location>
        <begin position="78"/>
        <end position="164"/>
    </location>
</feature>
<keyword evidence="2" id="KW-1133">Transmembrane helix</keyword>
<feature type="transmembrane region" description="Helical" evidence="2">
    <location>
        <begin position="274"/>
        <end position="296"/>
    </location>
</feature>
<dbReference type="PANTHER" id="PTHR44329">
    <property type="entry name" value="SERINE/THREONINE-PROTEIN KINASE TNNI3K-RELATED"/>
    <property type="match status" value="1"/>
</dbReference>
<feature type="domain" description="Protein kinase" evidence="3">
    <location>
        <begin position="362"/>
        <end position="618"/>
    </location>
</feature>
<dbReference type="OrthoDB" id="10261027at2759"/>
<dbReference type="Pfam" id="PF07714">
    <property type="entry name" value="PK_Tyr_Ser-Thr"/>
    <property type="match status" value="1"/>
</dbReference>
<evidence type="ECO:0000256" key="1">
    <source>
        <dbReference type="SAM" id="MobiDB-lite"/>
    </source>
</evidence>
<dbReference type="GeneID" id="19954679"/>
<dbReference type="Gene3D" id="3.30.200.20">
    <property type="entry name" value="Phosphorylase Kinase, domain 1"/>
    <property type="match status" value="1"/>
</dbReference>
<dbReference type="PROSITE" id="PS00108">
    <property type="entry name" value="PROTEIN_KINASE_ST"/>
    <property type="match status" value="1"/>
</dbReference>
<feature type="compositionally biased region" description="Basic and acidic residues" evidence="1">
    <location>
        <begin position="95"/>
        <end position="107"/>
    </location>
</feature>
<dbReference type="PANTHER" id="PTHR44329:SF214">
    <property type="entry name" value="PROTEIN KINASE DOMAIN-CONTAINING PROTEIN"/>
    <property type="match status" value="1"/>
</dbReference>
<evidence type="ECO:0000259" key="3">
    <source>
        <dbReference type="PROSITE" id="PS50011"/>
    </source>
</evidence>
<dbReference type="InterPro" id="IPR011009">
    <property type="entry name" value="Kinase-like_dom_sf"/>
</dbReference>
<dbReference type="InterPro" id="IPR000719">
    <property type="entry name" value="Prot_kinase_dom"/>
</dbReference>
<dbReference type="SMART" id="SM00220">
    <property type="entry name" value="S_TKc"/>
    <property type="match status" value="1"/>
</dbReference>
<sequence length="623" mass="68638">MGAWTCLAIADAAHAGSMGLYRVNSNGNVECQRHSLDADENHCYWIANVASYCAWYNANPTGYTIECTDYSSPSSYCYKHQDPHQDPHQGRHKDQRQDQRQDQRPDQRQVQGPSLRLDLHRDLRLRRTRHLNPAPTMTPNAGGATTKPTPGSDHSLAPPKDSQTGAPLVPLLLATNEWSCLKNADSKLFTPARIDPDLGQLECLSVTTAPRDVCAYSADAATCAQWLLSVHSCWLSDSKTALRSDATCPRIILVPSSPTSAIHGPSDSSSSPNVSWFVVAAASVAVVALVLVVVWYRRRQANWAKAEESPNASYMFCWTDKAPPKAMMDLPKTNSLGSDDDVVGGQLNMGDLVLWRLDEAKLETSRVLSVGAYGVVSLGTYQGSPVAIKQLAGEKSTATVQAFIDEIRLMTTLESKYIVRLLGCAWVRPRDIQLIVEFMDHGDLRQLLAVSPSISWRVKVQLARDMVQGLVYLHSMDIIHRDIKSRNVLLHTEAHMLRAKLTDFGISRIVDVDMTARVGTFRWTAPEVLEGSAYSLAADVYSLGMVLWELETHAIPFGNVQNGWNEYQWIEALKAGSVRPECSPTCPLADVIHQCTQYTPSARPTALALGTMLDNIALRSSAD</sequence>
<keyword evidence="2" id="KW-0472">Membrane</keyword>
<dbReference type="Gene3D" id="1.10.510.10">
    <property type="entry name" value="Transferase(Phosphotransferase) domain 1"/>
    <property type="match status" value="1"/>
</dbReference>
<dbReference type="PROSITE" id="PS50011">
    <property type="entry name" value="PROTEIN_KINASE_DOM"/>
    <property type="match status" value="1"/>
</dbReference>
<dbReference type="EMBL" id="JH767196">
    <property type="protein sequence ID" value="EQC28271.1"/>
    <property type="molecule type" value="Genomic_DNA"/>
</dbReference>
<dbReference type="InterPro" id="IPR001245">
    <property type="entry name" value="Ser-Thr/Tyr_kinase_cat_dom"/>
</dbReference>
<reference evidence="4 5" key="1">
    <citation type="submission" date="2012-04" db="EMBL/GenBank/DDBJ databases">
        <title>The Genome Sequence of Saprolegnia declina VS20.</title>
        <authorList>
            <consortium name="The Broad Institute Genome Sequencing Platform"/>
            <person name="Russ C."/>
            <person name="Nusbaum C."/>
            <person name="Tyler B."/>
            <person name="van West P."/>
            <person name="Dieguez-Uribeondo J."/>
            <person name="de Bruijn I."/>
            <person name="Tripathy S."/>
            <person name="Jiang R."/>
            <person name="Young S.K."/>
            <person name="Zeng Q."/>
            <person name="Gargeya S."/>
            <person name="Fitzgerald M."/>
            <person name="Haas B."/>
            <person name="Abouelleil A."/>
            <person name="Alvarado L."/>
            <person name="Arachchi H.M."/>
            <person name="Berlin A."/>
            <person name="Chapman S.B."/>
            <person name="Goldberg J."/>
            <person name="Griggs A."/>
            <person name="Gujja S."/>
            <person name="Hansen M."/>
            <person name="Howarth C."/>
            <person name="Imamovic A."/>
            <person name="Larimer J."/>
            <person name="McCowen C."/>
            <person name="Montmayeur A."/>
            <person name="Murphy C."/>
            <person name="Neiman D."/>
            <person name="Pearson M."/>
            <person name="Priest M."/>
            <person name="Roberts A."/>
            <person name="Saif S."/>
            <person name="Shea T."/>
            <person name="Sisk P."/>
            <person name="Sykes S."/>
            <person name="Wortman J."/>
            <person name="Nusbaum C."/>
            <person name="Birren B."/>
        </authorList>
    </citation>
    <scope>NUCLEOTIDE SEQUENCE [LARGE SCALE GENOMIC DNA]</scope>
    <source>
        <strain evidence="4 5">VS20</strain>
    </source>
</reference>
<gene>
    <name evidence="4" type="ORF">SDRG_13952</name>
</gene>